<feature type="transmembrane region" description="Helical" evidence="6">
    <location>
        <begin position="652"/>
        <end position="672"/>
    </location>
</feature>
<dbReference type="EMBL" id="LZDD01000002">
    <property type="protein sequence ID" value="OJF71903.1"/>
    <property type="molecule type" value="Genomic_DNA"/>
</dbReference>
<dbReference type="Proteomes" id="UP000182015">
    <property type="component" value="Unassembled WGS sequence"/>
</dbReference>
<dbReference type="InterPro" id="IPR013525">
    <property type="entry name" value="ABC2_TM"/>
</dbReference>
<dbReference type="AlphaFoldDB" id="A0A1L8MMC3"/>
<feature type="transmembrane region" description="Helical" evidence="6">
    <location>
        <begin position="620"/>
        <end position="640"/>
    </location>
</feature>
<dbReference type="Pfam" id="PF12698">
    <property type="entry name" value="ABC2_membrane_3"/>
    <property type="match status" value="1"/>
</dbReference>
<feature type="transmembrane region" description="Helical" evidence="6">
    <location>
        <begin position="580"/>
        <end position="600"/>
    </location>
</feature>
<evidence type="ECO:0000256" key="5">
    <source>
        <dbReference type="SAM" id="MobiDB-lite"/>
    </source>
</evidence>
<dbReference type="OrthoDB" id="9811483at2"/>
<protein>
    <recommendedName>
        <fullName evidence="7">ABC-2 type transporter transmembrane domain-containing protein</fullName>
    </recommendedName>
</protein>
<dbReference type="STRING" id="1856638.A9Q68_07960"/>
<feature type="transmembrane region" description="Helical" evidence="6">
    <location>
        <begin position="679"/>
        <end position="698"/>
    </location>
</feature>
<comment type="caution">
    <text evidence="8">The sequence shown here is derived from an EMBL/GenBank/DDBJ whole genome shotgun (WGS) entry which is preliminary data.</text>
</comment>
<feature type="compositionally biased region" description="Polar residues" evidence="5">
    <location>
        <begin position="497"/>
        <end position="509"/>
    </location>
</feature>
<sequence>MLEELKALLKNPKLIITMIGVALVPALYNLSFLGSMWDPYGRVEDLPIAVVNQDKSAKLNQGQLHIGQDMVDNMSKNKDLDYHFVTKKKADKGLKNGDYYMVVTLPEDLSQKGTTILEEKPEKMVIHYQTSKGHGMVASKMSEAAMTKLKSSVSKNISQTYTKSVFSSMRHLQDGLGKASNGSRQLAQGAKSAESGSQEMSSNLSTLSNGSQLLNQGVGQLNSGLLTYTGGVSQLNSGITNFSTQLPTYLDAVSRLSAGANQLTAGLSLLSTKTTVSPVDSQNIQALETGLPELNTYIQSLNTRVSQLGSSSSTSPDLGKIQTYLQSIATSAQTIINNEATASNSQLAALQSTATYKSLTPEQQAELSSAVSGTSSSASSSAQAILANVSSLQTTLSSLSTQSSSGQLTQLQTSISQIASKSNQALPGASVALTKLSTGMSSVNSAVNNQLLPGSSQISEGLTTLSGNNQTITDGLTKISNGSSTLNSNSASLIEGSQTLSEKTGQLSTGAGKLSDGSERLTSGLTNLSTGLTSLQTSLAQASNKLDLVSVKESNAKALVSPLALSEQDKDSVKTNGIGMAPYMIAVSLMVVALSTNVIFANSLSGKPVKSRWDWAKQKFVINGFISTLGSLILYVAIQFLGFEANFELKTLGFIILSGWTLMALVTALVGWDDRYGSFASLIMLLVQVGSSGGSYPIELSGKFFQTMHPFLPMSYVVSGLRETISLSGNIGLEVKILLGFLVGFMGLALLIYRPKSNT</sequence>
<dbReference type="NCBIfam" id="TIGR03061">
    <property type="entry name" value="pip_yhgE_Nterm"/>
    <property type="match status" value="1"/>
</dbReference>
<comment type="subcellular location">
    <subcellularLocation>
        <location evidence="1">Membrane</location>
        <topology evidence="1">Multi-pass membrane protein</topology>
    </subcellularLocation>
</comment>
<dbReference type="PANTHER" id="PTHR43077:SF5">
    <property type="entry name" value="PHAGE INFECTION PROTEIN"/>
    <property type="match status" value="1"/>
</dbReference>
<feature type="region of interest" description="Disordered" evidence="5">
    <location>
        <begin position="172"/>
        <end position="208"/>
    </location>
</feature>
<evidence type="ECO:0000256" key="6">
    <source>
        <dbReference type="SAM" id="Phobius"/>
    </source>
</evidence>
<keyword evidence="4 6" id="KW-0472">Membrane</keyword>
<keyword evidence="9" id="KW-1185">Reference proteome</keyword>
<feature type="domain" description="ABC-2 type transporter transmembrane" evidence="7">
    <location>
        <begin position="15"/>
        <end position="211"/>
    </location>
</feature>
<evidence type="ECO:0000256" key="2">
    <source>
        <dbReference type="ARBA" id="ARBA00022692"/>
    </source>
</evidence>
<evidence type="ECO:0000256" key="3">
    <source>
        <dbReference type="ARBA" id="ARBA00022989"/>
    </source>
</evidence>
<evidence type="ECO:0000313" key="9">
    <source>
        <dbReference type="Proteomes" id="UP000182015"/>
    </source>
</evidence>
<dbReference type="NCBIfam" id="TIGR03057">
    <property type="entry name" value="xxxLxxG_by_4"/>
    <property type="match status" value="1"/>
</dbReference>
<evidence type="ECO:0000256" key="1">
    <source>
        <dbReference type="ARBA" id="ARBA00004141"/>
    </source>
</evidence>
<dbReference type="InterPro" id="IPR017501">
    <property type="entry name" value="Phage_infect_YhgE_C"/>
</dbReference>
<accession>A0A1L8MMC3</accession>
<keyword evidence="3 6" id="KW-1133">Transmembrane helix</keyword>
<reference evidence="9" key="1">
    <citation type="submission" date="2016-06" db="EMBL/GenBank/DDBJ databases">
        <authorList>
            <person name="de Vries S.P.W."/>
            <person name="Hadjirin N.F."/>
            <person name="Lay E.M."/>
            <person name="Zadoks R.N."/>
            <person name="Peacock S.J."/>
            <person name="Parkhill J."/>
            <person name="Grant A.J."/>
            <person name="Mcdougall S."/>
            <person name="Holmes M.A."/>
        </authorList>
    </citation>
    <scope>NUCLEOTIDE SEQUENCE [LARGE SCALE GENOMIC DNA]</scope>
    <source>
        <strain evidence="9">NZ1587</strain>
    </source>
</reference>
<dbReference type="InterPro" id="IPR017500">
    <property type="entry name" value="Phage_infect_YhgE_N"/>
</dbReference>
<dbReference type="RefSeq" id="WP_071794192.1">
    <property type="nucleotide sequence ID" value="NZ_LZDD01000002.1"/>
</dbReference>
<dbReference type="InterPro" id="IPR051328">
    <property type="entry name" value="T7SS_ABC-Transporter"/>
</dbReference>
<dbReference type="NCBIfam" id="TIGR03062">
    <property type="entry name" value="pip_yhgE_Cterm"/>
    <property type="match status" value="1"/>
</dbReference>
<name>A0A1L8MMC3_9STRE</name>
<evidence type="ECO:0000313" key="8">
    <source>
        <dbReference type="EMBL" id="OJF71903.1"/>
    </source>
</evidence>
<feature type="region of interest" description="Disordered" evidence="5">
    <location>
        <begin position="497"/>
        <end position="518"/>
    </location>
</feature>
<keyword evidence="2 6" id="KW-0812">Transmembrane</keyword>
<dbReference type="PANTHER" id="PTHR43077">
    <property type="entry name" value="TRANSPORT PERMEASE YVFS-RELATED"/>
    <property type="match status" value="1"/>
</dbReference>
<feature type="compositionally biased region" description="Polar residues" evidence="5">
    <location>
        <begin position="194"/>
        <end position="208"/>
    </location>
</feature>
<organism evidence="8 9">
    <name type="scientific">Streptococcus bovimastitidis</name>
    <dbReference type="NCBI Taxonomy" id="1856638"/>
    <lineage>
        <taxon>Bacteria</taxon>
        <taxon>Bacillati</taxon>
        <taxon>Bacillota</taxon>
        <taxon>Bacilli</taxon>
        <taxon>Lactobacillales</taxon>
        <taxon>Streptococcaceae</taxon>
        <taxon>Streptococcus</taxon>
    </lineage>
</organism>
<dbReference type="Gene3D" id="3.40.1710.10">
    <property type="entry name" value="abc type-2 transporter like domain"/>
    <property type="match status" value="1"/>
</dbReference>
<proteinExistence type="predicted"/>
<gene>
    <name evidence="8" type="ORF">A9Q68_07960</name>
</gene>
<evidence type="ECO:0000259" key="7">
    <source>
        <dbReference type="Pfam" id="PF12698"/>
    </source>
</evidence>
<evidence type="ECO:0000256" key="4">
    <source>
        <dbReference type="ARBA" id="ARBA00023136"/>
    </source>
</evidence>
<feature type="transmembrane region" description="Helical" evidence="6">
    <location>
        <begin position="735"/>
        <end position="753"/>
    </location>
</feature>
<dbReference type="InterPro" id="IPR023908">
    <property type="entry name" value="xxxLxxG_rpt"/>
</dbReference>
<dbReference type="GO" id="GO:0016020">
    <property type="term" value="C:membrane"/>
    <property type="evidence" value="ECO:0007669"/>
    <property type="project" value="UniProtKB-SubCell"/>
</dbReference>